<dbReference type="NCBIfam" id="NF005927">
    <property type="entry name" value="PRK07942.1"/>
    <property type="match status" value="1"/>
</dbReference>
<feature type="domain" description="Exonuclease" evidence="5">
    <location>
        <begin position="6"/>
        <end position="185"/>
    </location>
</feature>
<dbReference type="RefSeq" id="WP_114949418.1">
    <property type="nucleotide sequence ID" value="NZ_CP033905.1"/>
</dbReference>
<evidence type="ECO:0000256" key="2">
    <source>
        <dbReference type="ARBA" id="ARBA00022801"/>
    </source>
</evidence>
<dbReference type="Proteomes" id="UP000275951">
    <property type="component" value="Chromosome"/>
</dbReference>
<proteinExistence type="predicted"/>
<keyword evidence="2" id="KW-0378">Hydrolase</keyword>
<dbReference type="Pfam" id="PF00929">
    <property type="entry name" value="RNase_T"/>
    <property type="match status" value="1"/>
</dbReference>
<dbReference type="SUPFAM" id="SSF53098">
    <property type="entry name" value="Ribonuclease H-like"/>
    <property type="match status" value="1"/>
</dbReference>
<accession>A0A3Q9GLU2</accession>
<gene>
    <name evidence="6" type="ORF">EBQ10_03920</name>
</gene>
<name>A0A3Q9GLU2_9ACTO</name>
<dbReference type="Gene3D" id="3.30.420.10">
    <property type="entry name" value="Ribonuclease H-like superfamily/Ribonuclease H"/>
    <property type="match status" value="1"/>
</dbReference>
<dbReference type="GO" id="GO:0008408">
    <property type="term" value="F:3'-5' exonuclease activity"/>
    <property type="evidence" value="ECO:0007669"/>
    <property type="project" value="TreeGrafter"/>
</dbReference>
<evidence type="ECO:0000313" key="6">
    <source>
        <dbReference type="EMBL" id="AZR06518.1"/>
    </source>
</evidence>
<dbReference type="AlphaFoldDB" id="A0A3Q9GLU2"/>
<evidence type="ECO:0000256" key="1">
    <source>
        <dbReference type="ARBA" id="ARBA00022722"/>
    </source>
</evidence>
<organism evidence="6 7">
    <name type="scientific">Trueperella pyogenes</name>
    <dbReference type="NCBI Taxonomy" id="1661"/>
    <lineage>
        <taxon>Bacteria</taxon>
        <taxon>Bacillati</taxon>
        <taxon>Actinomycetota</taxon>
        <taxon>Actinomycetes</taxon>
        <taxon>Actinomycetales</taxon>
        <taxon>Actinomycetaceae</taxon>
        <taxon>Trueperella</taxon>
    </lineage>
</organism>
<dbReference type="EMBL" id="CP033905">
    <property type="protein sequence ID" value="AZR06518.1"/>
    <property type="molecule type" value="Genomic_DNA"/>
</dbReference>
<dbReference type="GO" id="GO:0003676">
    <property type="term" value="F:nucleic acid binding"/>
    <property type="evidence" value="ECO:0007669"/>
    <property type="project" value="InterPro"/>
</dbReference>
<keyword evidence="3" id="KW-0269">Exonuclease</keyword>
<dbReference type="PANTHER" id="PTHR30231">
    <property type="entry name" value="DNA POLYMERASE III SUBUNIT EPSILON"/>
    <property type="match status" value="1"/>
</dbReference>
<feature type="region of interest" description="Disordered" evidence="4">
    <location>
        <begin position="216"/>
        <end position="240"/>
    </location>
</feature>
<evidence type="ECO:0000256" key="4">
    <source>
        <dbReference type="SAM" id="MobiDB-lite"/>
    </source>
</evidence>
<evidence type="ECO:0000313" key="7">
    <source>
        <dbReference type="Proteomes" id="UP000275951"/>
    </source>
</evidence>
<dbReference type="InterPro" id="IPR036397">
    <property type="entry name" value="RNaseH_sf"/>
</dbReference>
<dbReference type="CDD" id="cd06127">
    <property type="entry name" value="DEDDh"/>
    <property type="match status" value="1"/>
</dbReference>
<protein>
    <submittedName>
        <fullName evidence="6">DNA polymerase III subunit epsilon</fullName>
    </submittedName>
</protein>
<evidence type="ECO:0000259" key="5">
    <source>
        <dbReference type="SMART" id="SM00479"/>
    </source>
</evidence>
<dbReference type="GO" id="GO:0005829">
    <property type="term" value="C:cytosol"/>
    <property type="evidence" value="ECO:0007669"/>
    <property type="project" value="TreeGrafter"/>
</dbReference>
<keyword evidence="1" id="KW-0540">Nuclease</keyword>
<dbReference type="SMART" id="SM00479">
    <property type="entry name" value="EXOIII"/>
    <property type="match status" value="1"/>
</dbReference>
<evidence type="ECO:0000256" key="3">
    <source>
        <dbReference type="ARBA" id="ARBA00022839"/>
    </source>
</evidence>
<dbReference type="InterPro" id="IPR013520">
    <property type="entry name" value="Ribonucl_H"/>
</dbReference>
<feature type="compositionally biased region" description="Basic and acidic residues" evidence="4">
    <location>
        <begin position="229"/>
        <end position="240"/>
    </location>
</feature>
<sequence length="240" mass="27004">MWTTLARAGFDTETTGVDVFNDRLVTAAIVIHDAGREQRYTWLADPGVEIPQSAAAVHGITTERAQAEGRPIVEVLDEVASILARHMAGGNPVVAYNAAYDFTLLETELARHGLATLCDRLGGDIYPVIDPYFLDRHVDRYRRGKRRLENLAEHYGVMAETFHDAEGDVLMTLRVLDKILERYPDVAKAPIDVVINDQRAAYEEFTNFMSRKYPRKAGEPHGWPLSKLPDPEPEVRDTLF</sequence>
<dbReference type="PANTHER" id="PTHR30231:SF4">
    <property type="entry name" value="PROTEIN NEN2"/>
    <property type="match status" value="1"/>
</dbReference>
<dbReference type="InterPro" id="IPR012337">
    <property type="entry name" value="RNaseH-like_sf"/>
</dbReference>
<reference evidence="6 7" key="1">
    <citation type="submission" date="2018-11" db="EMBL/GenBank/DDBJ databases">
        <title>Multidrug-resistant genes are associated with an 42-kb island TGI1 carrying a complex class 1 integron in a Trueperella pyogenes.</title>
        <authorList>
            <person name="Dong W."/>
        </authorList>
    </citation>
    <scope>NUCLEOTIDE SEQUENCE [LARGE SCALE GENOMIC DNA]</scope>
    <source>
        <strain evidence="6 7">TP4</strain>
    </source>
</reference>